<dbReference type="Proteomes" id="UP001140560">
    <property type="component" value="Unassembled WGS sequence"/>
</dbReference>
<organism evidence="1 2">
    <name type="scientific">Neocucurbitaria cava</name>
    <dbReference type="NCBI Taxonomy" id="798079"/>
    <lineage>
        <taxon>Eukaryota</taxon>
        <taxon>Fungi</taxon>
        <taxon>Dikarya</taxon>
        <taxon>Ascomycota</taxon>
        <taxon>Pezizomycotina</taxon>
        <taxon>Dothideomycetes</taxon>
        <taxon>Pleosporomycetidae</taxon>
        <taxon>Pleosporales</taxon>
        <taxon>Pleosporineae</taxon>
        <taxon>Cucurbitariaceae</taxon>
        <taxon>Neocucurbitaria</taxon>
    </lineage>
</organism>
<gene>
    <name evidence="1" type="ORF">N0V83_010112</name>
</gene>
<comment type="caution">
    <text evidence="1">The sequence shown here is derived from an EMBL/GenBank/DDBJ whole genome shotgun (WGS) entry which is preliminary data.</text>
</comment>
<proteinExistence type="predicted"/>
<name>A0A9W9CGV6_9PLEO</name>
<sequence>MGVEKVVLKEGNGLDIPKKHDEVSIEYTGSSNSSRAKLHVSPNLQVGCLTRQQRITKATSAYERSHSRADLFYLRFDSSVGRGDLITPIGVGRVIRGPFTPSSTSYMISSQAATYAPKCANGLTLLHRLG</sequence>
<dbReference type="Gene3D" id="3.10.50.40">
    <property type="match status" value="1"/>
</dbReference>
<reference evidence="1" key="1">
    <citation type="submission" date="2022-10" db="EMBL/GenBank/DDBJ databases">
        <title>Tapping the CABI collections for fungal endophytes: first genome assemblies for Collariella, Neodidymelliopsis, Ascochyta clinopodiicola, Didymella pomorum, Didymosphaeria variabile, Neocosmospora piperis and Neocucurbitaria cava.</title>
        <authorList>
            <person name="Hill R."/>
        </authorList>
    </citation>
    <scope>NUCLEOTIDE SEQUENCE</scope>
    <source>
        <strain evidence="1">IMI 356814</strain>
    </source>
</reference>
<protein>
    <submittedName>
        <fullName evidence="1">Uncharacterized protein</fullName>
    </submittedName>
</protein>
<dbReference type="InterPro" id="IPR046357">
    <property type="entry name" value="PPIase_dom_sf"/>
</dbReference>
<dbReference type="GO" id="GO:0003755">
    <property type="term" value="F:peptidyl-prolyl cis-trans isomerase activity"/>
    <property type="evidence" value="ECO:0007669"/>
    <property type="project" value="InterPro"/>
</dbReference>
<keyword evidence="2" id="KW-1185">Reference proteome</keyword>
<dbReference type="EMBL" id="JAPEUY010000020">
    <property type="protein sequence ID" value="KAJ4362995.1"/>
    <property type="molecule type" value="Genomic_DNA"/>
</dbReference>
<dbReference type="OrthoDB" id="1902587at2759"/>
<accession>A0A9W9CGV6</accession>
<evidence type="ECO:0000313" key="2">
    <source>
        <dbReference type="Proteomes" id="UP001140560"/>
    </source>
</evidence>
<dbReference type="AlphaFoldDB" id="A0A9W9CGV6"/>
<evidence type="ECO:0000313" key="1">
    <source>
        <dbReference type="EMBL" id="KAJ4362995.1"/>
    </source>
</evidence>